<protein>
    <recommendedName>
        <fullName evidence="3">DUF1877 family protein</fullName>
    </recommendedName>
</protein>
<evidence type="ECO:0000313" key="2">
    <source>
        <dbReference type="Proteomes" id="UP001595803"/>
    </source>
</evidence>
<proteinExistence type="predicted"/>
<accession>A0ABV7Z8Q3</accession>
<evidence type="ECO:0000313" key="1">
    <source>
        <dbReference type="EMBL" id="MFC3833419.1"/>
    </source>
</evidence>
<gene>
    <name evidence="1" type="ORF">ACFOSB_11180</name>
</gene>
<dbReference type="Proteomes" id="UP001595803">
    <property type="component" value="Unassembled WGS sequence"/>
</dbReference>
<organism evidence="1 2">
    <name type="scientific">Deinococcus rufus</name>
    <dbReference type="NCBI Taxonomy" id="2136097"/>
    <lineage>
        <taxon>Bacteria</taxon>
        <taxon>Thermotogati</taxon>
        <taxon>Deinococcota</taxon>
        <taxon>Deinococci</taxon>
        <taxon>Deinococcales</taxon>
        <taxon>Deinococcaceae</taxon>
        <taxon>Deinococcus</taxon>
    </lineage>
</organism>
<keyword evidence="2" id="KW-1185">Reference proteome</keyword>
<name>A0ABV7Z8Q3_9DEIO</name>
<dbReference type="EMBL" id="JBHRZG010000011">
    <property type="protein sequence ID" value="MFC3833419.1"/>
    <property type="molecule type" value="Genomic_DNA"/>
</dbReference>
<evidence type="ECO:0008006" key="3">
    <source>
        <dbReference type="Google" id="ProtNLM"/>
    </source>
</evidence>
<reference evidence="2" key="1">
    <citation type="journal article" date="2019" name="Int. J. Syst. Evol. Microbiol.">
        <title>The Global Catalogue of Microorganisms (GCM) 10K type strain sequencing project: providing services to taxonomists for standard genome sequencing and annotation.</title>
        <authorList>
            <consortium name="The Broad Institute Genomics Platform"/>
            <consortium name="The Broad Institute Genome Sequencing Center for Infectious Disease"/>
            <person name="Wu L."/>
            <person name="Ma J."/>
        </authorList>
    </citation>
    <scope>NUCLEOTIDE SEQUENCE [LARGE SCALE GENOMIC DNA]</scope>
    <source>
        <strain evidence="2">CCTCC AB 2017081</strain>
    </source>
</reference>
<dbReference type="RefSeq" id="WP_380101958.1">
    <property type="nucleotide sequence ID" value="NZ_JBHRZG010000011.1"/>
</dbReference>
<sequence length="144" mass="15195">MSGYLPSDVVADRAEALLAELVGAQALASDPAVWLASQPLPARALLQLDAFERVASSGGGLHLWASCPRPGLGAAFTWLEGAVLGHELVLVREVRALVELALQPGTAADRYTLSERYWELADDFQPVYERAAVEALGGAVVVAS</sequence>
<comment type="caution">
    <text evidence="1">The sequence shown here is derived from an EMBL/GenBank/DDBJ whole genome shotgun (WGS) entry which is preliminary data.</text>
</comment>